<proteinExistence type="predicted"/>
<protein>
    <recommendedName>
        <fullName evidence="4">DUF2523 domain-containing protein</fullName>
    </recommendedName>
</protein>
<evidence type="ECO:0000313" key="3">
    <source>
        <dbReference type="Proteomes" id="UP000188243"/>
    </source>
</evidence>
<dbReference type="KEGG" id="paln:B0W48_03335"/>
<sequence length="86" mass="10078">MKCFLKIVLFIFWYIGIPSFVTFMWFNLSIFVPLSEALWSFFNKLTGEMNVGYASDLEFITIYFLGVIVSFALKYLVLTRDYSVNS</sequence>
<evidence type="ECO:0000256" key="1">
    <source>
        <dbReference type="SAM" id="Phobius"/>
    </source>
</evidence>
<keyword evidence="1" id="KW-0472">Membrane</keyword>
<name>A0A1Q2GUY3_9GAMM</name>
<gene>
    <name evidence="2" type="ORF">B0W48_03335</name>
</gene>
<evidence type="ECO:0000313" key="2">
    <source>
        <dbReference type="EMBL" id="AQP98912.1"/>
    </source>
</evidence>
<dbReference type="Proteomes" id="UP000188243">
    <property type="component" value="Chromosome"/>
</dbReference>
<evidence type="ECO:0008006" key="4">
    <source>
        <dbReference type="Google" id="ProtNLM"/>
    </source>
</evidence>
<organism evidence="2 3">
    <name type="scientific">Pseudoalteromonas aliena</name>
    <dbReference type="NCBI Taxonomy" id="247523"/>
    <lineage>
        <taxon>Bacteria</taxon>
        <taxon>Pseudomonadati</taxon>
        <taxon>Pseudomonadota</taxon>
        <taxon>Gammaproteobacteria</taxon>
        <taxon>Alteromonadales</taxon>
        <taxon>Pseudoalteromonadaceae</taxon>
        <taxon>Pseudoalteromonas</taxon>
    </lineage>
</organism>
<dbReference type="EMBL" id="CP019628">
    <property type="protein sequence ID" value="AQP98912.1"/>
    <property type="molecule type" value="Genomic_DNA"/>
</dbReference>
<keyword evidence="1" id="KW-0812">Transmembrane</keyword>
<accession>A0A1Q2GUY3</accession>
<dbReference type="AlphaFoldDB" id="A0A1Q2GUY3"/>
<feature type="transmembrane region" description="Helical" evidence="1">
    <location>
        <begin position="59"/>
        <end position="78"/>
    </location>
</feature>
<feature type="transmembrane region" description="Helical" evidence="1">
    <location>
        <begin position="7"/>
        <end position="26"/>
    </location>
</feature>
<keyword evidence="1" id="KW-1133">Transmembrane helix</keyword>
<reference evidence="2 3" key="1">
    <citation type="submission" date="2017-02" db="EMBL/GenBank/DDBJ databases">
        <title>Complete genome sequence of the cold-active Pseudoalteromonas aliena strain EH1 isolated from Arctic seawater.</title>
        <authorList>
            <person name="Kim E."/>
            <person name="Heo E."/>
            <person name="Kim H."/>
            <person name="Kim D."/>
        </authorList>
    </citation>
    <scope>NUCLEOTIDE SEQUENCE [LARGE SCALE GENOMIC DNA]</scope>
    <source>
        <strain evidence="2 3">EH1</strain>
    </source>
</reference>